<gene>
    <name evidence="7" type="ORF">GDO54_017911</name>
</gene>
<evidence type="ECO:0000259" key="6">
    <source>
        <dbReference type="Pfam" id="PF10629"/>
    </source>
</evidence>
<comment type="subcellular location">
    <subcellularLocation>
        <location evidence="1">Cytoplasm</location>
        <location evidence="1">Cytoskeleton</location>
        <location evidence="1">Cilium axoneme</location>
    </subcellularLocation>
</comment>
<dbReference type="AlphaFoldDB" id="A0AAV3A129"/>
<keyword evidence="3" id="KW-0206">Cytoskeleton</keyword>
<feature type="domain" description="Ciliary microtubule inner protein 2A-C-like" evidence="6">
    <location>
        <begin position="197"/>
        <end position="224"/>
    </location>
</feature>
<dbReference type="GO" id="GO:0005930">
    <property type="term" value="C:axoneme"/>
    <property type="evidence" value="ECO:0007669"/>
    <property type="project" value="UniProtKB-SubCell"/>
</dbReference>
<evidence type="ECO:0000313" key="8">
    <source>
        <dbReference type="Proteomes" id="UP001181693"/>
    </source>
</evidence>
<keyword evidence="8" id="KW-1185">Reference proteome</keyword>
<evidence type="ECO:0000256" key="4">
    <source>
        <dbReference type="ARBA" id="ARBA00023273"/>
    </source>
</evidence>
<dbReference type="PANTHER" id="PTHR47299:SF1">
    <property type="entry name" value="PROTEIN FAM166A"/>
    <property type="match status" value="1"/>
</dbReference>
<sequence length="229" mass="26112">MSQKSKNFLLTPKHYQPKPVFYTQPCYQNGNQLLVNLPKASHSQSMQFPNKHPHKQGRIELPELQQTNGKIPSGFGGQLPVLQEQHGIFIRNMERYCCYQTNHHDATIEAIPSPDLATKHPKIELPISLQRKAITGYTGFIPRSRFTMGISYIPGVKACMDEFDLSQARIRYPTMTSEKQVKQSYWPSVIIYSSAGLLPRYTGFIPGFRDSFGSTFGNTSRQLYCKYSL</sequence>
<dbReference type="GO" id="GO:0005634">
    <property type="term" value="C:nucleus"/>
    <property type="evidence" value="ECO:0007669"/>
    <property type="project" value="TreeGrafter"/>
</dbReference>
<comment type="similarity">
    <text evidence="5">Belongs to the CIMIP2 family.</text>
</comment>
<dbReference type="PANTHER" id="PTHR47299">
    <property type="entry name" value="PROTEIN FAM166A"/>
    <property type="match status" value="1"/>
</dbReference>
<evidence type="ECO:0000256" key="1">
    <source>
        <dbReference type="ARBA" id="ARBA00004430"/>
    </source>
</evidence>
<dbReference type="Pfam" id="PF10629">
    <property type="entry name" value="CMI2B-like"/>
    <property type="match status" value="1"/>
</dbReference>
<evidence type="ECO:0000256" key="3">
    <source>
        <dbReference type="ARBA" id="ARBA00023212"/>
    </source>
</evidence>
<keyword evidence="2" id="KW-0963">Cytoplasm</keyword>
<organism evidence="7 8">
    <name type="scientific">Pyxicephalus adspersus</name>
    <name type="common">African bullfrog</name>
    <dbReference type="NCBI Taxonomy" id="30357"/>
    <lineage>
        <taxon>Eukaryota</taxon>
        <taxon>Metazoa</taxon>
        <taxon>Chordata</taxon>
        <taxon>Craniata</taxon>
        <taxon>Vertebrata</taxon>
        <taxon>Euteleostomi</taxon>
        <taxon>Amphibia</taxon>
        <taxon>Batrachia</taxon>
        <taxon>Anura</taxon>
        <taxon>Neobatrachia</taxon>
        <taxon>Ranoidea</taxon>
        <taxon>Pyxicephalidae</taxon>
        <taxon>Pyxicephalinae</taxon>
        <taxon>Pyxicephalus</taxon>
    </lineage>
</organism>
<dbReference type="InterPro" id="IPR052683">
    <property type="entry name" value="CIMIP2A"/>
</dbReference>
<proteinExistence type="inferred from homology"/>
<name>A0AAV3A129_PYXAD</name>
<accession>A0AAV3A129</accession>
<comment type="caution">
    <text evidence="7">The sequence shown here is derived from an EMBL/GenBank/DDBJ whole genome shotgun (WGS) entry which is preliminary data.</text>
</comment>
<protein>
    <recommendedName>
        <fullName evidence="6">Ciliary microtubule inner protein 2A-C-like domain-containing protein</fullName>
    </recommendedName>
</protein>
<evidence type="ECO:0000256" key="5">
    <source>
        <dbReference type="ARBA" id="ARBA00035661"/>
    </source>
</evidence>
<evidence type="ECO:0000256" key="2">
    <source>
        <dbReference type="ARBA" id="ARBA00022490"/>
    </source>
</evidence>
<reference evidence="7" key="1">
    <citation type="thesis" date="2020" institute="ProQuest LLC" country="789 East Eisenhower Parkway, Ann Arbor, MI, USA">
        <title>Comparative Genomics and Chromosome Evolution.</title>
        <authorList>
            <person name="Mudd A.B."/>
        </authorList>
    </citation>
    <scope>NUCLEOTIDE SEQUENCE</scope>
    <source>
        <strain evidence="7">1538</strain>
        <tissue evidence="7">Blood</tissue>
    </source>
</reference>
<dbReference type="EMBL" id="DYDO01000007">
    <property type="protein sequence ID" value="DBA21235.1"/>
    <property type="molecule type" value="Genomic_DNA"/>
</dbReference>
<dbReference type="GO" id="GO:0015630">
    <property type="term" value="C:microtubule cytoskeleton"/>
    <property type="evidence" value="ECO:0007669"/>
    <property type="project" value="UniProtKB-ARBA"/>
</dbReference>
<evidence type="ECO:0000313" key="7">
    <source>
        <dbReference type="EMBL" id="DBA21235.1"/>
    </source>
</evidence>
<dbReference type="Proteomes" id="UP001181693">
    <property type="component" value="Unassembled WGS sequence"/>
</dbReference>
<dbReference type="InterPro" id="IPR018902">
    <property type="entry name" value="CMI2A-C-like_dom"/>
</dbReference>
<keyword evidence="4" id="KW-0966">Cell projection</keyword>